<dbReference type="SMART" id="SM00304">
    <property type="entry name" value="HAMP"/>
    <property type="match status" value="1"/>
</dbReference>
<dbReference type="PANTHER" id="PTHR32089">
    <property type="entry name" value="METHYL-ACCEPTING CHEMOTAXIS PROTEIN MCPB"/>
    <property type="match status" value="1"/>
</dbReference>
<gene>
    <name evidence="7" type="ordered locus">Dvul_2868</name>
</gene>
<dbReference type="AlphaFoldDB" id="A0A0H3AC17"/>
<evidence type="ECO:0000259" key="6">
    <source>
        <dbReference type="PROSITE" id="PS50885"/>
    </source>
</evidence>
<dbReference type="SUPFAM" id="SSF58104">
    <property type="entry name" value="Methyl-accepting chemotaxis protein (MCP) signaling domain"/>
    <property type="match status" value="1"/>
</dbReference>
<evidence type="ECO:0000256" key="2">
    <source>
        <dbReference type="ARBA" id="ARBA00029447"/>
    </source>
</evidence>
<name>A0A0H3AC17_NITV4</name>
<dbReference type="PANTHER" id="PTHR32089:SF112">
    <property type="entry name" value="LYSOZYME-LIKE PROTEIN-RELATED"/>
    <property type="match status" value="1"/>
</dbReference>
<dbReference type="Pfam" id="PF00015">
    <property type="entry name" value="MCPsignal"/>
    <property type="match status" value="1"/>
</dbReference>
<dbReference type="EMBL" id="CP000527">
    <property type="protein sequence ID" value="ABM29879.1"/>
    <property type="molecule type" value="Genomic_DNA"/>
</dbReference>
<keyword evidence="4" id="KW-0472">Membrane</keyword>
<sequence length="720" mass="75440">MLGVVKNARVGTRLAGVVLAFGVPLAVLLWFTVEGFNAGIRFATLELHGDAYLRPLVSMLSPLHEVGRAVRTGDAQAVQRAAGNVDRAMQHLDEVNAEAGEALQFTDEGLALRKREGVHPTRLAARWRGVRDGWRAMPPEKAEEATLALVADVRTAITHAGDTSNLILDPDLDSYYLMDVVLLALPQTLDRLGVIAARGRDLLAGDDSPAARMELAVLAAHLRESDMARIEGSLATALNEDAQFYGASASLRGAVDGALTRYRAETTGLLRIMDNLAGGGSADTAGFTRAVASSEAATLALWETSARELDVLLKVRIADYEARRTRALGLSLAAVLFALVLSWLTVRSVTRPLSQLVEYTRSVAQEGATAPLEGRYTAEFATLAASLASMVDGLAGLVARSEAAQRDAETQHERAVAAVADAVAARKAAAQATAEGMQQAASSISGVVERLGAAASQLAAQVEQVSGGAMQQRDALARVAGRVEEMSAGGEAVRSKAVTAAEGAGAASEQALEGGAAVERSMRAIAVVLDQTGRMRDGMDELGRRAGGIGAIMGVIGDIADQTNLLALNAAIEAARAGDAGRGFAVVADEVRKLAEKTMNATREVGDVVRAIQDGTRASVEQVERAVAAVEEASSHVRASEEVLQGIMGKTRVAADEVRDISGAVDAQAAASRLALDAVDEAERVSMETMTGMDEARSAVHELARHAQELRGVMETLRTA</sequence>
<comment type="similarity">
    <text evidence="2">Belongs to the methyl-accepting chemotaxis (MCP) protein family.</text>
</comment>
<dbReference type="HOGENOM" id="CLU_383912_0_0_7"/>
<keyword evidence="4" id="KW-1133">Transmembrane helix</keyword>
<protein>
    <submittedName>
        <fullName evidence="7">Methyl-accepting chemotaxis sensory transducer</fullName>
    </submittedName>
</protein>
<dbReference type="GO" id="GO:0016020">
    <property type="term" value="C:membrane"/>
    <property type="evidence" value="ECO:0007669"/>
    <property type="project" value="InterPro"/>
</dbReference>
<proteinExistence type="inferred from homology"/>
<keyword evidence="4" id="KW-0812">Transmembrane</keyword>
<dbReference type="RefSeq" id="WP_011793136.1">
    <property type="nucleotide sequence ID" value="NC_008751.1"/>
</dbReference>
<feature type="transmembrane region" description="Helical" evidence="4">
    <location>
        <begin position="327"/>
        <end position="346"/>
    </location>
</feature>
<evidence type="ECO:0000313" key="8">
    <source>
        <dbReference type="Proteomes" id="UP000009173"/>
    </source>
</evidence>
<feature type="domain" description="Methyl-accepting transducer" evidence="5">
    <location>
        <begin position="447"/>
        <end position="683"/>
    </location>
</feature>
<dbReference type="PROSITE" id="PS50111">
    <property type="entry name" value="CHEMOTAXIS_TRANSDUC_2"/>
    <property type="match status" value="1"/>
</dbReference>
<dbReference type="Gene3D" id="1.10.287.950">
    <property type="entry name" value="Methyl-accepting chemotaxis protein"/>
    <property type="match status" value="1"/>
</dbReference>
<evidence type="ECO:0000256" key="3">
    <source>
        <dbReference type="PROSITE-ProRule" id="PRU00284"/>
    </source>
</evidence>
<dbReference type="PROSITE" id="PS50885">
    <property type="entry name" value="HAMP"/>
    <property type="match status" value="1"/>
</dbReference>
<accession>A0A0H3AC17</accession>
<feature type="domain" description="HAMP" evidence="6">
    <location>
        <begin position="347"/>
        <end position="399"/>
    </location>
</feature>
<evidence type="ECO:0000313" key="7">
    <source>
        <dbReference type="EMBL" id="ABM29879.1"/>
    </source>
</evidence>
<keyword evidence="1 3" id="KW-0807">Transducer</keyword>
<dbReference type="InterPro" id="IPR003660">
    <property type="entry name" value="HAMP_dom"/>
</dbReference>
<evidence type="ECO:0000256" key="4">
    <source>
        <dbReference type="SAM" id="Phobius"/>
    </source>
</evidence>
<dbReference type="Proteomes" id="UP000009173">
    <property type="component" value="Chromosome"/>
</dbReference>
<evidence type="ECO:0000256" key="1">
    <source>
        <dbReference type="ARBA" id="ARBA00023224"/>
    </source>
</evidence>
<dbReference type="KEGG" id="dvl:Dvul_2868"/>
<dbReference type="Gene3D" id="6.10.340.10">
    <property type="match status" value="1"/>
</dbReference>
<evidence type="ECO:0000259" key="5">
    <source>
        <dbReference type="PROSITE" id="PS50111"/>
    </source>
</evidence>
<dbReference type="GO" id="GO:0007165">
    <property type="term" value="P:signal transduction"/>
    <property type="evidence" value="ECO:0007669"/>
    <property type="project" value="UniProtKB-KW"/>
</dbReference>
<organism evidence="7 8">
    <name type="scientific">Nitratidesulfovibrio vulgaris (strain DP4)</name>
    <name type="common">Desulfovibrio vulgaris</name>
    <dbReference type="NCBI Taxonomy" id="391774"/>
    <lineage>
        <taxon>Bacteria</taxon>
        <taxon>Pseudomonadati</taxon>
        <taxon>Thermodesulfobacteriota</taxon>
        <taxon>Desulfovibrionia</taxon>
        <taxon>Desulfovibrionales</taxon>
        <taxon>Desulfovibrionaceae</taxon>
        <taxon>Nitratidesulfovibrio</taxon>
    </lineage>
</organism>
<feature type="transmembrane region" description="Helical" evidence="4">
    <location>
        <begin position="12"/>
        <end position="33"/>
    </location>
</feature>
<dbReference type="SMART" id="SM00283">
    <property type="entry name" value="MA"/>
    <property type="match status" value="1"/>
</dbReference>
<reference evidence="8" key="1">
    <citation type="journal article" date="2009" name="Environ. Microbiol.">
        <title>Contribution of mobile genetic elements to Desulfovibrio vulgaris genome plasticity.</title>
        <authorList>
            <person name="Walker C.B."/>
            <person name="Stolyar S."/>
            <person name="Chivian D."/>
            <person name="Pinel N."/>
            <person name="Gabster J.A."/>
            <person name="Dehal P.S."/>
            <person name="He Z."/>
            <person name="Yang Z.K."/>
            <person name="Yen H.C."/>
            <person name="Zhou J."/>
            <person name="Wall J.D."/>
            <person name="Hazen T.C."/>
            <person name="Arkin A.P."/>
            <person name="Stahl D.A."/>
        </authorList>
    </citation>
    <scope>NUCLEOTIDE SEQUENCE [LARGE SCALE GENOMIC DNA]</scope>
    <source>
        <strain evidence="8">DP4</strain>
    </source>
</reference>
<dbReference type="InterPro" id="IPR004089">
    <property type="entry name" value="MCPsignal_dom"/>
</dbReference>